<feature type="binding site" evidence="5">
    <location>
        <position position="488"/>
    </location>
    <ligand>
        <name>CoA</name>
        <dbReference type="ChEBI" id="CHEBI:57287"/>
    </ligand>
</feature>
<dbReference type="OrthoDB" id="240216at2759"/>
<evidence type="ECO:0000313" key="9">
    <source>
        <dbReference type="Proteomes" id="UP000663852"/>
    </source>
</evidence>
<accession>A0A814CJB3</accession>
<gene>
    <name evidence="8" type="ORF">EDS130_LOCUS11981</name>
</gene>
<feature type="binding site" evidence="5">
    <location>
        <position position="589"/>
    </location>
    <ligand>
        <name>CoA</name>
        <dbReference type="ChEBI" id="CHEBI:57287"/>
    </ligand>
</feature>
<protein>
    <recommendedName>
        <fullName evidence="7">Choline/carnitine acyltransferase domain-containing protein</fullName>
    </recommendedName>
</protein>
<feature type="binding site" evidence="5">
    <location>
        <begin position="455"/>
        <end position="462"/>
    </location>
    <ligand>
        <name>CoA</name>
        <dbReference type="ChEBI" id="CHEBI:57287"/>
    </ligand>
</feature>
<keyword evidence="3 6" id="KW-0012">Acyltransferase</keyword>
<feature type="binding site" evidence="5">
    <location>
        <position position="538"/>
    </location>
    <ligand>
        <name>CoA</name>
        <dbReference type="ChEBI" id="CHEBI:57287"/>
    </ligand>
</feature>
<dbReference type="PANTHER" id="PTHR22589:SF103">
    <property type="entry name" value="CARNITINE O-ACETYL-TRANSFERASE, ISOFORM A-RELATED"/>
    <property type="match status" value="1"/>
</dbReference>
<evidence type="ECO:0000256" key="2">
    <source>
        <dbReference type="ARBA" id="ARBA00022679"/>
    </source>
</evidence>
<feature type="active site" description="Proton acceptor" evidence="4">
    <location>
        <position position="369"/>
    </location>
</feature>
<dbReference type="Gene3D" id="3.30.559.10">
    <property type="entry name" value="Chloramphenicol acetyltransferase-like domain"/>
    <property type="match status" value="1"/>
</dbReference>
<dbReference type="GO" id="GO:0005777">
    <property type="term" value="C:peroxisome"/>
    <property type="evidence" value="ECO:0007669"/>
    <property type="project" value="TreeGrafter"/>
</dbReference>
<evidence type="ECO:0000256" key="3">
    <source>
        <dbReference type="ARBA" id="ARBA00023315"/>
    </source>
</evidence>
<evidence type="ECO:0000259" key="7">
    <source>
        <dbReference type="Pfam" id="PF00755"/>
    </source>
</evidence>
<comment type="similarity">
    <text evidence="1 6">Belongs to the carnitine/choline acetyltransferase family.</text>
</comment>
<feature type="binding site" evidence="5">
    <location>
        <position position="451"/>
    </location>
    <ligand>
        <name>CoA</name>
        <dbReference type="ChEBI" id="CHEBI:57287"/>
    </ligand>
</feature>
<dbReference type="PROSITE" id="PS00440">
    <property type="entry name" value="ACYLTRANSF_C_2"/>
    <property type="match status" value="1"/>
</dbReference>
<proteinExistence type="inferred from homology"/>
<feature type="binding site" evidence="5">
    <location>
        <position position="486"/>
    </location>
    <ligand>
        <name>(R)-carnitine</name>
        <dbReference type="ChEBI" id="CHEBI:16347"/>
    </ligand>
</feature>
<dbReference type="AlphaFoldDB" id="A0A814CJB3"/>
<dbReference type="EMBL" id="CAJNOJ010000044">
    <property type="protein sequence ID" value="CAF0944109.1"/>
    <property type="molecule type" value="Genomic_DNA"/>
</dbReference>
<reference evidence="8" key="1">
    <citation type="submission" date="2021-02" db="EMBL/GenBank/DDBJ databases">
        <authorList>
            <person name="Nowell W R."/>
        </authorList>
    </citation>
    <scope>NUCLEOTIDE SEQUENCE</scope>
</reference>
<dbReference type="Pfam" id="PF00755">
    <property type="entry name" value="Carn_acyltransf"/>
    <property type="match status" value="1"/>
</dbReference>
<dbReference type="Proteomes" id="UP000663852">
    <property type="component" value="Unassembled WGS sequence"/>
</dbReference>
<organism evidence="8 9">
    <name type="scientific">Adineta ricciae</name>
    <name type="common">Rotifer</name>
    <dbReference type="NCBI Taxonomy" id="249248"/>
    <lineage>
        <taxon>Eukaryota</taxon>
        <taxon>Metazoa</taxon>
        <taxon>Spiralia</taxon>
        <taxon>Gnathifera</taxon>
        <taxon>Rotifera</taxon>
        <taxon>Eurotatoria</taxon>
        <taxon>Bdelloidea</taxon>
        <taxon>Adinetida</taxon>
        <taxon>Adinetidae</taxon>
        <taxon>Adineta</taxon>
    </lineage>
</organism>
<dbReference type="GO" id="GO:0004092">
    <property type="term" value="F:carnitine O-acetyltransferase activity"/>
    <property type="evidence" value="ECO:0007669"/>
    <property type="project" value="TreeGrafter"/>
</dbReference>
<dbReference type="InterPro" id="IPR039551">
    <property type="entry name" value="Cho/carn_acyl_trans"/>
</dbReference>
<evidence type="ECO:0000313" key="8">
    <source>
        <dbReference type="EMBL" id="CAF0944109.1"/>
    </source>
</evidence>
<evidence type="ECO:0000256" key="4">
    <source>
        <dbReference type="PIRSR" id="PIRSR600542-1"/>
    </source>
</evidence>
<dbReference type="PANTHER" id="PTHR22589">
    <property type="entry name" value="CARNITINE O-ACYLTRANSFERASE"/>
    <property type="match status" value="1"/>
</dbReference>
<dbReference type="Gene3D" id="3.30.559.70">
    <property type="entry name" value="Choline/Carnitine o-acyltransferase, domain 2"/>
    <property type="match status" value="1"/>
</dbReference>
<name>A0A814CJB3_ADIRI</name>
<dbReference type="SUPFAM" id="SSF52777">
    <property type="entry name" value="CoA-dependent acyltransferases"/>
    <property type="match status" value="2"/>
</dbReference>
<dbReference type="GO" id="GO:0019254">
    <property type="term" value="P:carnitine metabolic process, CoA-linked"/>
    <property type="evidence" value="ECO:0007669"/>
    <property type="project" value="TreeGrafter"/>
</dbReference>
<feature type="binding site" evidence="5">
    <location>
        <position position="497"/>
    </location>
    <ligand>
        <name>(R)-carnitine</name>
        <dbReference type="ChEBI" id="CHEBI:16347"/>
    </ligand>
</feature>
<keyword evidence="2 6" id="KW-0808">Transferase</keyword>
<feature type="domain" description="Choline/carnitine acyltransferase" evidence="7">
    <location>
        <begin position="64"/>
        <end position="643"/>
    </location>
</feature>
<evidence type="ECO:0000256" key="5">
    <source>
        <dbReference type="PIRSR" id="PIRSR600542-2"/>
    </source>
</evidence>
<sequence length="665" mass="75722">MFSAVRRSYSAWTINRNAPFELYQKACLPSVRSVLSPHSPTITLRTNAHMTPSHTMHQNGLLRLPVPTLAETAQKYLKTVAPLLNNDEFNDTKKVVEQFQHESEPLQELLLKRAQTEDNWLSQWWLDKTYLEWRLNLPIFYNPALVFPRQPYKDFDGQIQFAANFIHGVLRYRTLIDNDQLPIDRFGKDPLCMDQYKKLIGTNRIPADRIDRLHVYNKSGHHHVAVFYHNNVYRLPVYDQERNPLSAAAIYSHLKKLADSKETNDQATLIGHLTADERQLWAPIYQQLSSIPENKELFDTINDSVLVLCLDDTYETSPTGATKKDIQSIAGYNLLHGNGTKSNTANRWFDKTLQVIVSPDGYCGLNYEHSVAEGGMITALVDNVLDYWFVACIASKAAQPLVQTGQSSLLSKCRVIVPKEVEQSIVESEKRVNKFIQNCDIIVYKYTGFGKQFAKENKFSIDAIIQVGLQVAYFRMHGKCGATYESGSLRRYHLGRTETIRSCTLDALKFARTMAEQHNETSSSAKYDLFQKAIQAHRQNTNDAINAKGIDRHLLGLRLIAAENNLPKPKLYDHVSYKRAMHFTLSTSQVAAKHDCVMIFGPAVDDGYGCCYNPRNDSINYMMTAFKVNNGGTNVEQLSNHFNRSLTDIRQLIEQNSNNPIKSKL</sequence>
<dbReference type="InterPro" id="IPR023213">
    <property type="entry name" value="CAT-like_dom_sf"/>
</dbReference>
<dbReference type="InterPro" id="IPR000542">
    <property type="entry name" value="Carn_acyl_trans"/>
</dbReference>
<dbReference type="InterPro" id="IPR042231">
    <property type="entry name" value="Cho/carn_acyl_trans_2"/>
</dbReference>
<evidence type="ECO:0000256" key="1">
    <source>
        <dbReference type="ARBA" id="ARBA00005232"/>
    </source>
</evidence>
<comment type="caution">
    <text evidence="8">The sequence shown here is derived from an EMBL/GenBank/DDBJ whole genome shotgun (WGS) entry which is preliminary data.</text>
</comment>
<evidence type="ECO:0000256" key="6">
    <source>
        <dbReference type="RuleBase" id="RU003801"/>
    </source>
</evidence>
<feature type="binding site" evidence="5">
    <location>
        <position position="484"/>
    </location>
    <ligand>
        <name>(R)-carnitine</name>
        <dbReference type="ChEBI" id="CHEBI:16347"/>
    </ligand>
</feature>